<feature type="region of interest" description="Disordered" evidence="1">
    <location>
        <begin position="81"/>
        <end position="124"/>
    </location>
</feature>
<feature type="non-terminal residue" evidence="2">
    <location>
        <position position="124"/>
    </location>
</feature>
<dbReference type="Proteomes" id="UP000076842">
    <property type="component" value="Unassembled WGS sequence"/>
</dbReference>
<dbReference type="AlphaFoldDB" id="A0A165GNB2"/>
<evidence type="ECO:0000256" key="1">
    <source>
        <dbReference type="SAM" id="MobiDB-lite"/>
    </source>
</evidence>
<accession>A0A165GNB2</accession>
<feature type="region of interest" description="Disordered" evidence="1">
    <location>
        <begin position="1"/>
        <end position="36"/>
    </location>
</feature>
<proteinExistence type="predicted"/>
<keyword evidence="3" id="KW-1185">Reference proteome</keyword>
<organism evidence="2 3">
    <name type="scientific">Calocera cornea HHB12733</name>
    <dbReference type="NCBI Taxonomy" id="1353952"/>
    <lineage>
        <taxon>Eukaryota</taxon>
        <taxon>Fungi</taxon>
        <taxon>Dikarya</taxon>
        <taxon>Basidiomycota</taxon>
        <taxon>Agaricomycotina</taxon>
        <taxon>Dacrymycetes</taxon>
        <taxon>Dacrymycetales</taxon>
        <taxon>Dacrymycetaceae</taxon>
        <taxon>Calocera</taxon>
    </lineage>
</organism>
<dbReference type="InParanoid" id="A0A165GNB2"/>
<protein>
    <submittedName>
        <fullName evidence="2">Uncharacterized protein</fullName>
    </submittedName>
</protein>
<dbReference type="EMBL" id="KV423953">
    <property type="protein sequence ID" value="KZT58279.1"/>
    <property type="molecule type" value="Genomic_DNA"/>
</dbReference>
<reference evidence="2 3" key="1">
    <citation type="journal article" date="2016" name="Mol. Biol. Evol.">
        <title>Comparative Genomics of Early-Diverging Mushroom-Forming Fungi Provides Insights into the Origins of Lignocellulose Decay Capabilities.</title>
        <authorList>
            <person name="Nagy L.G."/>
            <person name="Riley R."/>
            <person name="Tritt A."/>
            <person name="Adam C."/>
            <person name="Daum C."/>
            <person name="Floudas D."/>
            <person name="Sun H."/>
            <person name="Yadav J.S."/>
            <person name="Pangilinan J."/>
            <person name="Larsson K.H."/>
            <person name="Matsuura K."/>
            <person name="Barry K."/>
            <person name="Labutti K."/>
            <person name="Kuo R."/>
            <person name="Ohm R.A."/>
            <person name="Bhattacharya S.S."/>
            <person name="Shirouzu T."/>
            <person name="Yoshinaga Y."/>
            <person name="Martin F.M."/>
            <person name="Grigoriev I.V."/>
            <person name="Hibbett D.S."/>
        </authorList>
    </citation>
    <scope>NUCLEOTIDE SEQUENCE [LARGE SCALE GENOMIC DNA]</scope>
    <source>
        <strain evidence="2 3">HHB12733</strain>
    </source>
</reference>
<evidence type="ECO:0000313" key="2">
    <source>
        <dbReference type="EMBL" id="KZT58279.1"/>
    </source>
</evidence>
<sequence>MLASGGVRPSDSAVVSEPPPSRPPPSSVVIASPTVPGDPGAGGLLFPAFPSGHPSRPAACPTASTAAPDAALVTVTGAISPAGWSVHPAPPRPMTGRMTVCGGKTRSTLLSPPGKVLVHSSTAR</sequence>
<feature type="compositionally biased region" description="Pro residues" evidence="1">
    <location>
        <begin position="17"/>
        <end position="26"/>
    </location>
</feature>
<gene>
    <name evidence="2" type="ORF">CALCODRAFT_495195</name>
</gene>
<name>A0A165GNB2_9BASI</name>
<evidence type="ECO:0000313" key="3">
    <source>
        <dbReference type="Proteomes" id="UP000076842"/>
    </source>
</evidence>